<dbReference type="InterPro" id="IPR008969">
    <property type="entry name" value="CarboxyPept-like_regulatory"/>
</dbReference>
<organism evidence="6 7">
    <name type="scientific">Cecembia calidifontis</name>
    <dbReference type="NCBI Taxonomy" id="1187080"/>
    <lineage>
        <taxon>Bacteria</taxon>
        <taxon>Pseudomonadati</taxon>
        <taxon>Bacteroidota</taxon>
        <taxon>Cytophagia</taxon>
        <taxon>Cytophagales</taxon>
        <taxon>Cyclobacteriaceae</taxon>
        <taxon>Cecembia</taxon>
    </lineage>
</organism>
<feature type="signal peptide" evidence="4">
    <location>
        <begin position="1"/>
        <end position="20"/>
    </location>
</feature>
<dbReference type="Pfam" id="PF13715">
    <property type="entry name" value="CarbopepD_reg_2"/>
    <property type="match status" value="1"/>
</dbReference>
<dbReference type="Gene3D" id="2.40.170.20">
    <property type="entry name" value="TonB-dependent receptor, beta-barrel domain"/>
    <property type="match status" value="1"/>
</dbReference>
<feature type="domain" description="Outer membrane protein beta-barrel" evidence="5">
    <location>
        <begin position="462"/>
        <end position="759"/>
    </location>
</feature>
<evidence type="ECO:0000256" key="4">
    <source>
        <dbReference type="SAM" id="SignalP"/>
    </source>
</evidence>
<evidence type="ECO:0000256" key="3">
    <source>
        <dbReference type="ARBA" id="ARBA00023237"/>
    </source>
</evidence>
<dbReference type="Proteomes" id="UP000292209">
    <property type="component" value="Unassembled WGS sequence"/>
</dbReference>
<dbReference type="InterPro" id="IPR036942">
    <property type="entry name" value="Beta-barrel_TonB_sf"/>
</dbReference>
<evidence type="ECO:0000256" key="1">
    <source>
        <dbReference type="ARBA" id="ARBA00004442"/>
    </source>
</evidence>
<dbReference type="RefSeq" id="WP_207226903.1">
    <property type="nucleotide sequence ID" value="NZ_SGXG01000001.1"/>
</dbReference>
<gene>
    <name evidence="6" type="ORF">BC751_3234</name>
</gene>
<dbReference type="InterPro" id="IPR041700">
    <property type="entry name" value="OMP_b-brl_3"/>
</dbReference>
<keyword evidence="4" id="KW-0732">Signal</keyword>
<sequence>MQKIFLAISIIFLTSVQVAAQINRWSVSGTVMDKEGKALPSATITLLDPKDSTLVTFGVSNPVGYFEIKNLREDELLLQVSFVGFSSFSKVIQKPKEISQLVLGEIRLQEKTADLDEFTVEAIAPVTIKKDTIEFNAGSFKTMPNANVEDLLKRLPGVEIDADGNIKAQGETVRRVLVDGKEFFGNDPKLATKNLLAEAIDKVQILDRRSEQALFTGIDDGQREKTINLKLKDSHKKGFFGNITSGYGSDDRYAIRGNLNKFSDQQQLSFLGMSNNTNEQGFSIDDYINFQGGLQSMANSGGGMVRITVGGPGGGQSPIPLNNGQRFNGIMNSHAIGTNLNKDFNKKTQMRSSYFFNQIDHRITQNTDRLNFFPEGDVNFNENSFQDNMSANHRLNLILDHKIDSLNSLRSTTNGQYTLSDGLVNSVSSNRDQEGNLLNRGERSNLTQGDNYQLNTELLIRHRFSKPGKTLSANLVFGYNAGDYEGSLYAENEFFGTNPGLEIIRQENFQKNTSFNYGGNLSYTEPLGGRKYLELVYNFRQNLNDVNREVYDIEGENRVFNQQLSNKFNSVYTYHRPGANFSYNSRKYNLVAGIALQATRLNGELLLFDEIIRNSFENLLPSLRMNYGFSNTKNLMFNYQTSVTEPTIEQLQPVINNADPLNIYVGNPELRPAFVHSWRVNYNSFDVGKFINLFASAFVNFTENAIVNAQSIDERLVRTITPMNVRNSLMANTNINLGFPIKPLNSRFNVGPNILYNQGYNMINELEDVIRISSLGGNIRYDYNWKEFVNLGLSANINRQETAYDFSPEQNQLFFNQNFNAELGVNFLKHYSFLGNFNYLKYKSRTTDFNESIPLLNLAISRFILKGNKGEIRISGQNLLNQNFGVSQRADVNFIEQTVTNNLGRIVMLSFTYKLNSNLNPMNNLSRPGGGMRIMRMMN</sequence>
<proteinExistence type="predicted"/>
<name>A0A4V2F6V3_9BACT</name>
<evidence type="ECO:0000259" key="5">
    <source>
        <dbReference type="Pfam" id="PF14905"/>
    </source>
</evidence>
<accession>A0A4V2F6V3</accession>
<feature type="domain" description="Outer membrane protein beta-barrel" evidence="5">
    <location>
        <begin position="773"/>
        <end position="913"/>
    </location>
</feature>
<dbReference type="Pfam" id="PF14905">
    <property type="entry name" value="OMP_b-brl_3"/>
    <property type="match status" value="2"/>
</dbReference>
<evidence type="ECO:0000313" key="7">
    <source>
        <dbReference type="Proteomes" id="UP000292209"/>
    </source>
</evidence>
<keyword evidence="7" id="KW-1185">Reference proteome</keyword>
<keyword evidence="3" id="KW-0998">Cell outer membrane</keyword>
<keyword evidence="2" id="KW-0472">Membrane</keyword>
<evidence type="ECO:0000256" key="2">
    <source>
        <dbReference type="ARBA" id="ARBA00023136"/>
    </source>
</evidence>
<evidence type="ECO:0000313" key="6">
    <source>
        <dbReference type="EMBL" id="RZS97619.1"/>
    </source>
</evidence>
<reference evidence="6 7" key="1">
    <citation type="submission" date="2019-02" db="EMBL/GenBank/DDBJ databases">
        <title>Genomic Encyclopedia of Archaeal and Bacterial Type Strains, Phase II (KMG-II): from individual species to whole genera.</title>
        <authorList>
            <person name="Goeker M."/>
        </authorList>
    </citation>
    <scope>NUCLEOTIDE SEQUENCE [LARGE SCALE GENOMIC DNA]</scope>
    <source>
        <strain evidence="6 7">DSM 21411</strain>
    </source>
</reference>
<dbReference type="SUPFAM" id="SSF49464">
    <property type="entry name" value="Carboxypeptidase regulatory domain-like"/>
    <property type="match status" value="1"/>
</dbReference>
<dbReference type="AlphaFoldDB" id="A0A4V2F6V3"/>
<comment type="caution">
    <text evidence="6">The sequence shown here is derived from an EMBL/GenBank/DDBJ whole genome shotgun (WGS) entry which is preliminary data.</text>
</comment>
<feature type="chain" id="PRO_5020384475" evidence="4">
    <location>
        <begin position="21"/>
        <end position="939"/>
    </location>
</feature>
<protein>
    <submittedName>
        <fullName evidence="6">Outer membrane beta-barrel protein</fullName>
    </submittedName>
</protein>
<dbReference type="SUPFAM" id="SSF56935">
    <property type="entry name" value="Porins"/>
    <property type="match status" value="1"/>
</dbReference>
<comment type="subcellular location">
    <subcellularLocation>
        <location evidence="1">Cell outer membrane</location>
    </subcellularLocation>
</comment>
<dbReference type="GO" id="GO:0009279">
    <property type="term" value="C:cell outer membrane"/>
    <property type="evidence" value="ECO:0007669"/>
    <property type="project" value="UniProtKB-SubCell"/>
</dbReference>
<dbReference type="EMBL" id="SGXG01000001">
    <property type="protein sequence ID" value="RZS97619.1"/>
    <property type="molecule type" value="Genomic_DNA"/>
</dbReference>